<keyword evidence="4" id="KW-1185">Reference proteome</keyword>
<accession>A0ABD3GSM5</accession>
<dbReference type="Gene3D" id="3.60.10.10">
    <property type="entry name" value="Endonuclease/exonuclease/phosphatase"/>
    <property type="match status" value="1"/>
</dbReference>
<dbReference type="AlphaFoldDB" id="A0ABD3GSM5"/>
<proteinExistence type="predicted"/>
<name>A0ABD3GSM5_9MARC</name>
<feature type="compositionally biased region" description="Basic and acidic residues" evidence="1">
    <location>
        <begin position="1014"/>
        <end position="1027"/>
    </location>
</feature>
<sequence length="1093" mass="126993">MRIKEFLANTRLTTLAEGQNYVIDFTVEGKAGAAVVLKNKNWSILERGVKGDGSAAWMRVQTEMGPIGFVSVHGPRERNRRKDLWKWLEDRWDQGEWFFGGDWNSVETVEDSVGLSPVQQGSERRAWQSLCAHQVLQDGWLNATVRDGPHFTRQQKVGDRLDQARLDRIYFTKCERWVEQTVKVQHDAKVMLSDHRPVVLTFMNGSEHRRRRANYFKTAPELVKSAEIQKQIQDSWKENGIHGEDPRRNWDWKWGAARRVLMKEATKLRQEKTKQFQRLKELEKERIRVAQLKKVLPALVNKQQKGFVSGRSITDNVMAFQVGQEWAKKSRQPTLFVKLDFEKAYYHVSHEYLWETMTAMDFNQHFITLTQGLVCGATSKIYAMGAFTKEFDIQRGVRQRCPLAPLIFALATKPLLLILQQYEREGRIHGLQIKPSKSMLVQLFADDSGVTIRAEEEDFDELHNAIRLYERISGAKLNLQKSTVIPWAQDTIPTWLLGKGCKVARRGELIRYLGFPVGWGISEEDQKAFLLAKLKRRLNFWGYRMLTFQGRCIVLKHILRSIPVYNLACLEFTKKSLMELETIGRVFLWGLNREGQKKIPLIAWQAILSKKNEGGLDLVTFDQLGRAMKMKQSVKLITNPEEEWVMAMAELVKGAQPGNREMRSWTTCEIMLLKPPKKITNVPASNTLLQTWRRARRKLVLRQGNPFPGYWSVEKYLTLATFQGWLSNESLISFKTTLQRLRADTLTEWKRQTSLWLQADTLDRGTRECLEFGNSMTLFRSWNGSTEELCWQWEPGANPYPGWTLPTKIWKCLFKGTEDFSASLNHKWSREDSPRRWKKRLSKIWKSFLPPRDKIWLWKLIQQGVPTAERVAKWRRMTDRCARCNQERETMTHLFVSCLFARRKWRDWEQRCHEPAWTLSCEGDFINAIDSAWNGNHIHKMMLFTKTLWLIWLERNRKAYGGEEVEIHLKVAAFQAVEVLRAMNTFTTASTTRGVQQQQAILDLEAKFNVTGMAERDRAEEETHNPRANDPQQGPTNPLILELHNATIGATRTRDMTQLSPQRNDTSREAGATSTEEQNTEPTSHGHPTTERD</sequence>
<organism evidence="3 4">
    <name type="scientific">Riccia sorocarpa</name>
    <dbReference type="NCBI Taxonomy" id="122646"/>
    <lineage>
        <taxon>Eukaryota</taxon>
        <taxon>Viridiplantae</taxon>
        <taxon>Streptophyta</taxon>
        <taxon>Embryophyta</taxon>
        <taxon>Marchantiophyta</taxon>
        <taxon>Marchantiopsida</taxon>
        <taxon>Marchantiidae</taxon>
        <taxon>Marchantiales</taxon>
        <taxon>Ricciaceae</taxon>
        <taxon>Riccia</taxon>
    </lineage>
</organism>
<dbReference type="PANTHER" id="PTHR33116:SF78">
    <property type="entry name" value="OS12G0587133 PROTEIN"/>
    <property type="match status" value="1"/>
</dbReference>
<dbReference type="CDD" id="cd01650">
    <property type="entry name" value="RT_nLTR_like"/>
    <property type="match status" value="1"/>
</dbReference>
<dbReference type="InterPro" id="IPR000477">
    <property type="entry name" value="RT_dom"/>
</dbReference>
<feature type="compositionally biased region" description="Polar residues" evidence="1">
    <location>
        <begin position="1072"/>
        <end position="1087"/>
    </location>
</feature>
<comment type="caution">
    <text evidence="3">The sequence shown here is derived from an EMBL/GenBank/DDBJ whole genome shotgun (WGS) entry which is preliminary data.</text>
</comment>
<evidence type="ECO:0000313" key="4">
    <source>
        <dbReference type="Proteomes" id="UP001633002"/>
    </source>
</evidence>
<dbReference type="PANTHER" id="PTHR33116">
    <property type="entry name" value="REVERSE TRANSCRIPTASE ZINC-BINDING DOMAIN-CONTAINING PROTEIN-RELATED-RELATED"/>
    <property type="match status" value="1"/>
</dbReference>
<feature type="region of interest" description="Disordered" evidence="1">
    <location>
        <begin position="1051"/>
        <end position="1093"/>
    </location>
</feature>
<dbReference type="Pfam" id="PF00078">
    <property type="entry name" value="RVT_1"/>
    <property type="match status" value="1"/>
</dbReference>
<dbReference type="InterPro" id="IPR026960">
    <property type="entry name" value="RVT-Znf"/>
</dbReference>
<feature type="domain" description="Reverse transcriptase" evidence="2">
    <location>
        <begin position="241"/>
        <end position="517"/>
    </location>
</feature>
<reference evidence="3 4" key="1">
    <citation type="submission" date="2024-09" db="EMBL/GenBank/DDBJ databases">
        <title>Chromosome-scale assembly of Riccia sorocarpa.</title>
        <authorList>
            <person name="Paukszto L."/>
        </authorList>
    </citation>
    <scope>NUCLEOTIDE SEQUENCE [LARGE SCALE GENOMIC DNA]</scope>
    <source>
        <strain evidence="3">LP-2024</strain>
        <tissue evidence="3">Aerial parts of the thallus</tissue>
    </source>
</reference>
<dbReference type="SUPFAM" id="SSF56219">
    <property type="entry name" value="DNase I-like"/>
    <property type="match status" value="1"/>
</dbReference>
<dbReference type="Pfam" id="PF13966">
    <property type="entry name" value="zf-RVT"/>
    <property type="match status" value="1"/>
</dbReference>
<protein>
    <recommendedName>
        <fullName evidence="2">Reverse transcriptase domain-containing protein</fullName>
    </recommendedName>
</protein>
<dbReference type="InterPro" id="IPR036691">
    <property type="entry name" value="Endo/exonu/phosph_ase_sf"/>
</dbReference>
<gene>
    <name evidence="3" type="ORF">R1sor_024041</name>
</gene>
<evidence type="ECO:0000259" key="2">
    <source>
        <dbReference type="PROSITE" id="PS50878"/>
    </source>
</evidence>
<dbReference type="PROSITE" id="PS50878">
    <property type="entry name" value="RT_POL"/>
    <property type="match status" value="1"/>
</dbReference>
<feature type="region of interest" description="Disordered" evidence="1">
    <location>
        <begin position="1014"/>
        <end position="1038"/>
    </location>
</feature>
<evidence type="ECO:0000256" key="1">
    <source>
        <dbReference type="SAM" id="MobiDB-lite"/>
    </source>
</evidence>
<evidence type="ECO:0000313" key="3">
    <source>
        <dbReference type="EMBL" id="KAL3681085.1"/>
    </source>
</evidence>
<dbReference type="EMBL" id="JBJQOH010000007">
    <property type="protein sequence ID" value="KAL3681085.1"/>
    <property type="molecule type" value="Genomic_DNA"/>
</dbReference>
<dbReference type="Proteomes" id="UP001633002">
    <property type="component" value="Unassembled WGS sequence"/>
</dbReference>